<feature type="transmembrane region" description="Helical" evidence="5">
    <location>
        <begin position="67"/>
        <end position="88"/>
    </location>
</feature>
<proteinExistence type="predicted"/>
<dbReference type="Proteomes" id="UP000001064">
    <property type="component" value="Unassembled WGS sequence"/>
</dbReference>
<comment type="subcellular location">
    <subcellularLocation>
        <location evidence="1">Membrane</location>
        <topology evidence="1">Multi-pass membrane protein</topology>
    </subcellularLocation>
</comment>
<keyword evidence="4 5" id="KW-0472">Membrane</keyword>
<dbReference type="InterPro" id="IPR013714">
    <property type="entry name" value="Golgi_TVP15"/>
</dbReference>
<dbReference type="eggNOG" id="ENOG502RHKI">
    <property type="taxonomic scope" value="Eukaryota"/>
</dbReference>
<dbReference type="GeneID" id="10506537"/>
<dbReference type="VEuPathDB" id="AmoebaDB:DICPUDRAFT_27952"/>
<evidence type="ECO:0000256" key="3">
    <source>
        <dbReference type="ARBA" id="ARBA00022989"/>
    </source>
</evidence>
<dbReference type="GO" id="GO:0016020">
    <property type="term" value="C:membrane"/>
    <property type="evidence" value="ECO:0007669"/>
    <property type="project" value="UniProtKB-SubCell"/>
</dbReference>
<dbReference type="OrthoDB" id="19165at2759"/>
<evidence type="ECO:0000256" key="5">
    <source>
        <dbReference type="SAM" id="Phobius"/>
    </source>
</evidence>
<evidence type="ECO:0000313" key="7">
    <source>
        <dbReference type="Proteomes" id="UP000001064"/>
    </source>
</evidence>
<keyword evidence="7" id="KW-1185">Reference proteome</keyword>
<name>F0ZB61_DICPU</name>
<evidence type="ECO:0000256" key="2">
    <source>
        <dbReference type="ARBA" id="ARBA00022692"/>
    </source>
</evidence>
<evidence type="ECO:0000256" key="4">
    <source>
        <dbReference type="ARBA" id="ARBA00023136"/>
    </source>
</evidence>
<dbReference type="RefSeq" id="XP_003284659.1">
    <property type="nucleotide sequence ID" value="XM_003284611.1"/>
</dbReference>
<keyword evidence="3 5" id="KW-1133">Transmembrane helix</keyword>
<dbReference type="KEGG" id="dpp:DICPUDRAFT_27952"/>
<reference evidence="7" key="1">
    <citation type="journal article" date="2011" name="Genome Biol.">
        <title>Comparative genomics of the social amoebae Dictyostelium discoideum and Dictyostelium purpureum.</title>
        <authorList>
            <consortium name="US DOE Joint Genome Institute (JGI-PGF)"/>
            <person name="Sucgang R."/>
            <person name="Kuo A."/>
            <person name="Tian X."/>
            <person name="Salerno W."/>
            <person name="Parikh A."/>
            <person name="Feasley C.L."/>
            <person name="Dalin E."/>
            <person name="Tu H."/>
            <person name="Huang E."/>
            <person name="Barry K."/>
            <person name="Lindquist E."/>
            <person name="Shapiro H."/>
            <person name="Bruce D."/>
            <person name="Schmutz J."/>
            <person name="Salamov A."/>
            <person name="Fey P."/>
            <person name="Gaudet P."/>
            <person name="Anjard C."/>
            <person name="Babu M.M."/>
            <person name="Basu S."/>
            <person name="Bushmanova Y."/>
            <person name="van der Wel H."/>
            <person name="Katoh-Kurasawa M."/>
            <person name="Dinh C."/>
            <person name="Coutinho P.M."/>
            <person name="Saito T."/>
            <person name="Elias M."/>
            <person name="Schaap P."/>
            <person name="Kay R.R."/>
            <person name="Henrissat B."/>
            <person name="Eichinger L."/>
            <person name="Rivero F."/>
            <person name="Putnam N.H."/>
            <person name="West C.M."/>
            <person name="Loomis W.F."/>
            <person name="Chisholm R.L."/>
            <person name="Shaulsky G."/>
            <person name="Strassmann J.E."/>
            <person name="Queller D.C."/>
            <person name="Kuspa A."/>
            <person name="Grigoriev I.V."/>
        </authorList>
    </citation>
    <scope>NUCLEOTIDE SEQUENCE [LARGE SCALE GENOMIC DNA]</scope>
    <source>
        <strain evidence="7">QSDP1</strain>
    </source>
</reference>
<sequence length="163" mass="18671">MERIQNIITMSAAMTVVHFSLGILLFISSIILYTHSVAHYNNFLLSIISLWIFFTGAYGWKYYTQYYFMYTYFGRGVFYFFVGILVWGSSNIEFYSMVIALLFLLFGLGSMGLGLFSKYDPPRPVFGPYDFVPHGQKENMALASQADFMDDSPTSSQNTTFTI</sequence>
<feature type="transmembrane region" description="Helical" evidence="5">
    <location>
        <begin position="40"/>
        <end position="60"/>
    </location>
</feature>
<evidence type="ECO:0008006" key="8">
    <source>
        <dbReference type="Google" id="ProtNLM"/>
    </source>
</evidence>
<gene>
    <name evidence="6" type="ORF">DICPUDRAFT_27952</name>
</gene>
<dbReference type="InParanoid" id="F0ZB61"/>
<dbReference type="Pfam" id="PF08507">
    <property type="entry name" value="COPI_assoc"/>
    <property type="match status" value="1"/>
</dbReference>
<accession>F0ZB61</accession>
<evidence type="ECO:0000256" key="1">
    <source>
        <dbReference type="ARBA" id="ARBA00004141"/>
    </source>
</evidence>
<feature type="transmembrane region" description="Helical" evidence="5">
    <location>
        <begin position="12"/>
        <end position="34"/>
    </location>
</feature>
<dbReference type="OMA" id="QYYFMYT"/>
<dbReference type="EMBL" id="GL870968">
    <property type="protein sequence ID" value="EGC38865.1"/>
    <property type="molecule type" value="Genomic_DNA"/>
</dbReference>
<feature type="transmembrane region" description="Helical" evidence="5">
    <location>
        <begin position="94"/>
        <end position="116"/>
    </location>
</feature>
<dbReference type="AlphaFoldDB" id="F0ZB61"/>
<keyword evidence="2 5" id="KW-0812">Transmembrane</keyword>
<organism evidence="6 7">
    <name type="scientific">Dictyostelium purpureum</name>
    <name type="common">Slime mold</name>
    <dbReference type="NCBI Taxonomy" id="5786"/>
    <lineage>
        <taxon>Eukaryota</taxon>
        <taxon>Amoebozoa</taxon>
        <taxon>Evosea</taxon>
        <taxon>Eumycetozoa</taxon>
        <taxon>Dictyostelia</taxon>
        <taxon>Dictyosteliales</taxon>
        <taxon>Dictyosteliaceae</taxon>
        <taxon>Dictyostelium</taxon>
    </lineage>
</organism>
<evidence type="ECO:0000313" key="6">
    <source>
        <dbReference type="EMBL" id="EGC38865.1"/>
    </source>
</evidence>
<protein>
    <recommendedName>
        <fullName evidence="8">COPI associated protein</fullName>
    </recommendedName>
</protein>